<dbReference type="PATRIC" id="fig|1002367.3.peg.559"/>
<name>G6AVR1_9BACT</name>
<accession>G6AVR1</accession>
<organism evidence="1 2">
    <name type="scientific">Leyella stercorea DSM 18206</name>
    <dbReference type="NCBI Taxonomy" id="1002367"/>
    <lineage>
        <taxon>Bacteria</taxon>
        <taxon>Pseudomonadati</taxon>
        <taxon>Bacteroidota</taxon>
        <taxon>Bacteroidia</taxon>
        <taxon>Bacteroidales</taxon>
        <taxon>Prevotellaceae</taxon>
        <taxon>Leyella</taxon>
    </lineage>
</organism>
<dbReference type="RefSeq" id="WP_007897841.1">
    <property type="nucleotide sequence ID" value="NZ_JH379384.1"/>
</dbReference>
<dbReference type="HOGENOM" id="CLU_2790536_0_0_10"/>
<dbReference type="AlphaFoldDB" id="G6AVR1"/>
<dbReference type="EMBL" id="AFZZ01000065">
    <property type="protein sequence ID" value="EHJ41502.1"/>
    <property type="molecule type" value="Genomic_DNA"/>
</dbReference>
<sequence length="68" mass="7457">MKRKLYIKPSITTVEIEAMSIMAGSIGDGGGTGNIGDLEPGYGGGHFAPSRNYFDSWEYDDCNEEDEY</sequence>
<comment type="caution">
    <text evidence="1">The sequence shown here is derived from an EMBL/GenBank/DDBJ whole genome shotgun (WGS) entry which is preliminary data.</text>
</comment>
<dbReference type="GeneID" id="78336513"/>
<reference evidence="1 2" key="1">
    <citation type="submission" date="2011-08" db="EMBL/GenBank/DDBJ databases">
        <authorList>
            <person name="Weinstock G."/>
            <person name="Sodergren E."/>
            <person name="Clifton S."/>
            <person name="Fulton L."/>
            <person name="Fulton B."/>
            <person name="Courtney L."/>
            <person name="Fronick C."/>
            <person name="Harrison M."/>
            <person name="Strong C."/>
            <person name="Farmer C."/>
            <person name="Delahaunty K."/>
            <person name="Markovic C."/>
            <person name="Hall O."/>
            <person name="Minx P."/>
            <person name="Tomlinson C."/>
            <person name="Mitreva M."/>
            <person name="Hou S."/>
            <person name="Chen J."/>
            <person name="Wollam A."/>
            <person name="Pepin K.H."/>
            <person name="Johnson M."/>
            <person name="Bhonagiri V."/>
            <person name="Zhang X."/>
            <person name="Suruliraj S."/>
            <person name="Warren W."/>
            <person name="Chinwalla A."/>
            <person name="Mardis E.R."/>
            <person name="Wilson R.K."/>
        </authorList>
    </citation>
    <scope>NUCLEOTIDE SEQUENCE [LARGE SCALE GENOMIC DNA]</scope>
    <source>
        <strain evidence="1 2">DSM 18206</strain>
    </source>
</reference>
<protein>
    <submittedName>
        <fullName evidence="1">Uncharacterized protein</fullName>
    </submittedName>
</protein>
<dbReference type="Proteomes" id="UP000004407">
    <property type="component" value="Unassembled WGS sequence"/>
</dbReference>
<proteinExistence type="predicted"/>
<evidence type="ECO:0000313" key="1">
    <source>
        <dbReference type="EMBL" id="EHJ41502.1"/>
    </source>
</evidence>
<gene>
    <name evidence="1" type="ORF">HMPREF0673_00699</name>
</gene>
<evidence type="ECO:0000313" key="2">
    <source>
        <dbReference type="Proteomes" id="UP000004407"/>
    </source>
</evidence>